<gene>
    <name evidence="2" type="ORF">ARMSODRAFT_979742</name>
</gene>
<dbReference type="EMBL" id="KZ293457">
    <property type="protein sequence ID" value="PBK63593.1"/>
    <property type="molecule type" value="Genomic_DNA"/>
</dbReference>
<evidence type="ECO:0000256" key="1">
    <source>
        <dbReference type="SAM" id="MobiDB-lite"/>
    </source>
</evidence>
<dbReference type="Proteomes" id="UP000218334">
    <property type="component" value="Unassembled WGS sequence"/>
</dbReference>
<protein>
    <recommendedName>
        <fullName evidence="4">CxC2-like cysteine cluster KDZ transposase-associated domain-containing protein</fullName>
    </recommendedName>
</protein>
<keyword evidence="3" id="KW-1185">Reference proteome</keyword>
<evidence type="ECO:0000313" key="2">
    <source>
        <dbReference type="EMBL" id="PBK63593.1"/>
    </source>
</evidence>
<sequence length="761" mass="87563">MAPVQLYHMVMRINVLADPVMVHKNPIVSGGDFMYEPDPLDTYDPQVEARMCDLQHSKMLAWINKSDWPLLHWMDGYCQEALLEMMRLEGQGDCATLTRCPSCSKPVGVAGAALYHCKECLGTKMECDGCILRQHAQLPFHIIQHWNGSSFHKVTLQSLGFQSTKDLHELLLARTVLSAVWVGKSHVTDATGISKPKMLKVAGHGNVNDGIKMMPQGGLALLCLACPHPRINLLSDWESAPLEYKYDPGLHMGLAYFIKPGPYLAYVMGVGMCICVHHEMVQLLSIGDLQKEEWYCNMDYIVLSAAQNHGVKSIFFSYDIACQWKLNFFECMIAFECAEEYKAIDIKFRIPKCHCKGHKLKCQCYHVMQIQIISQTDGEGINTKEMGLRNRWDKLDVQFARHNWHKTARQKAAKHMLAYLELTEVLSKEHFKTEWKEKVKAWEKNQSLLSPYFIEVKCSSAEMTEAQVALALKEDERLTALNDRVEIDNSMATVCIKMGLAVEDMQHHLLEDIKDNKETIGATKDIQNKRITVHKHLHQLHNLQSEFMPYVKVLLQWTMGESRDVEHHWLWLPSELELILHEKGCLESLRELKAGDITSLHGSVLEIDEAEEDELVGPSQKRWKTAKEVGEGHQEILWIWIQEGALGDGQDEKLSQAVKLKWLKSQARAHHWREECLLLTEEKRWMLESFRFTAEQWDNRESSWEGLDVVMQEELHFRKLWDMPIEEVLESEKDSETEMEDDGQGDRNHVEECFDAVELEG</sequence>
<proteinExistence type="predicted"/>
<dbReference type="AlphaFoldDB" id="A0A2H3BIB5"/>
<evidence type="ECO:0000313" key="3">
    <source>
        <dbReference type="Proteomes" id="UP000218334"/>
    </source>
</evidence>
<feature type="region of interest" description="Disordered" evidence="1">
    <location>
        <begin position="730"/>
        <end position="750"/>
    </location>
</feature>
<dbReference type="STRING" id="1076256.A0A2H3BIB5"/>
<dbReference type="Pfam" id="PF18758">
    <property type="entry name" value="KDZ"/>
    <property type="match status" value="1"/>
</dbReference>
<accession>A0A2H3BIB5</accession>
<name>A0A2H3BIB5_9AGAR</name>
<organism evidence="2 3">
    <name type="scientific">Armillaria solidipes</name>
    <dbReference type="NCBI Taxonomy" id="1076256"/>
    <lineage>
        <taxon>Eukaryota</taxon>
        <taxon>Fungi</taxon>
        <taxon>Dikarya</taxon>
        <taxon>Basidiomycota</taxon>
        <taxon>Agaricomycotina</taxon>
        <taxon>Agaricomycetes</taxon>
        <taxon>Agaricomycetidae</taxon>
        <taxon>Agaricales</taxon>
        <taxon>Marasmiineae</taxon>
        <taxon>Physalacriaceae</taxon>
        <taxon>Armillaria</taxon>
    </lineage>
</organism>
<evidence type="ECO:0008006" key="4">
    <source>
        <dbReference type="Google" id="ProtNLM"/>
    </source>
</evidence>
<reference evidence="3" key="1">
    <citation type="journal article" date="2017" name="Nat. Ecol. Evol.">
        <title>Genome expansion and lineage-specific genetic innovations in the forest pathogenic fungi Armillaria.</title>
        <authorList>
            <person name="Sipos G."/>
            <person name="Prasanna A.N."/>
            <person name="Walter M.C."/>
            <person name="O'Connor E."/>
            <person name="Balint B."/>
            <person name="Krizsan K."/>
            <person name="Kiss B."/>
            <person name="Hess J."/>
            <person name="Varga T."/>
            <person name="Slot J."/>
            <person name="Riley R."/>
            <person name="Boka B."/>
            <person name="Rigling D."/>
            <person name="Barry K."/>
            <person name="Lee J."/>
            <person name="Mihaltcheva S."/>
            <person name="LaButti K."/>
            <person name="Lipzen A."/>
            <person name="Waldron R."/>
            <person name="Moloney N.M."/>
            <person name="Sperisen C."/>
            <person name="Kredics L."/>
            <person name="Vagvoelgyi C."/>
            <person name="Patrignani A."/>
            <person name="Fitzpatrick D."/>
            <person name="Nagy I."/>
            <person name="Doyle S."/>
            <person name="Anderson J.B."/>
            <person name="Grigoriev I.V."/>
            <person name="Gueldener U."/>
            <person name="Muensterkoetter M."/>
            <person name="Nagy L.G."/>
        </authorList>
    </citation>
    <scope>NUCLEOTIDE SEQUENCE [LARGE SCALE GENOMIC DNA]</scope>
    <source>
        <strain evidence="3">28-4</strain>
    </source>
</reference>
<dbReference type="InterPro" id="IPR040521">
    <property type="entry name" value="KDZ"/>
</dbReference>